<dbReference type="Gene3D" id="3.40.50.10230">
    <property type="entry name" value="Cobalamin biosynthesis CobH/CbiC, precorrin-8X methylmutase"/>
    <property type="match status" value="1"/>
</dbReference>
<evidence type="ECO:0000313" key="6">
    <source>
        <dbReference type="EMBL" id="AOP36528.1"/>
    </source>
</evidence>
<dbReference type="OrthoDB" id="9780708at2"/>
<keyword evidence="4" id="KW-0413">Isomerase</keyword>
<accession>A0A1D7V3X7</accession>
<evidence type="ECO:0000259" key="5">
    <source>
        <dbReference type="Pfam" id="PF02570"/>
    </source>
</evidence>
<comment type="similarity">
    <text evidence="2">Belongs to the CobH/CbiC family.</text>
</comment>
<dbReference type="AlphaFoldDB" id="A0A1D7V3X7"/>
<protein>
    <submittedName>
        <fullName evidence="6">Precorrin-8X methylmutase</fullName>
    </submittedName>
</protein>
<dbReference type="InterPro" id="IPR036588">
    <property type="entry name" value="CobH/CbiC_sf"/>
</dbReference>
<dbReference type="RefSeq" id="WP_069609745.1">
    <property type="nucleotide sequence ID" value="NZ_CP015218.1"/>
</dbReference>
<dbReference type="InterPro" id="IPR003722">
    <property type="entry name" value="Cbl_synth_CobH/CbiC"/>
</dbReference>
<dbReference type="UniPathway" id="UPA00148"/>
<name>A0A1D7V3X7_9LEPT</name>
<dbReference type="GO" id="GO:0009236">
    <property type="term" value="P:cobalamin biosynthetic process"/>
    <property type="evidence" value="ECO:0007669"/>
    <property type="project" value="UniProtKB-UniPathway"/>
</dbReference>
<evidence type="ECO:0000256" key="3">
    <source>
        <dbReference type="ARBA" id="ARBA00022573"/>
    </source>
</evidence>
<evidence type="ECO:0000256" key="2">
    <source>
        <dbReference type="ARBA" id="ARBA00009774"/>
    </source>
</evidence>
<sequence length="223" mass="24209">MNDMRQMTSFGRAIEDQSFAVIDEEAGSHSFSKEEWEVVRRIIHATADFEYKDLTKIHPNAIDSGIAALTNGCPIVCDVQMILAGLNQERLGAYGCKAYSFISDPDVIDIAKEKNSTRAIESFQKAKRFDLLNGAVIAVGNAPTALLEIARLIQEEGIRPALIIGVPVGFVSAVESKEVILTLDSSHKHSAPYILTRGRKGGSTIAVAIIHALLLLSSKRTTS</sequence>
<reference evidence="6 7" key="1">
    <citation type="submission" date="2016-04" db="EMBL/GenBank/DDBJ databases">
        <title>Complete genome seqeunce of Leptospira alstonii serovar Room22.</title>
        <authorList>
            <person name="Nally J.E."/>
            <person name="Bayles D.O."/>
            <person name="Hurley D."/>
            <person name="Fanning S."/>
            <person name="McMahon B.J."/>
            <person name="Arent Z."/>
        </authorList>
    </citation>
    <scope>NUCLEOTIDE SEQUENCE [LARGE SCALE GENOMIC DNA]</scope>
    <source>
        <strain evidence="6 7">GWTS #1</strain>
    </source>
</reference>
<evidence type="ECO:0000313" key="7">
    <source>
        <dbReference type="Proteomes" id="UP000094197"/>
    </source>
</evidence>
<keyword evidence="3" id="KW-0169">Cobalamin biosynthesis</keyword>
<dbReference type="GO" id="GO:0016993">
    <property type="term" value="F:precorrin-8X methylmutase activity"/>
    <property type="evidence" value="ECO:0007669"/>
    <property type="project" value="InterPro"/>
</dbReference>
<feature type="domain" description="Cobalamin biosynthesis precorrin-8X methylmutase CobH/CbiC" evidence="5">
    <location>
        <begin position="14"/>
        <end position="214"/>
    </location>
</feature>
<dbReference type="PANTHER" id="PTHR43588:SF1">
    <property type="entry name" value="COBALT-PRECORRIN-8 METHYLMUTASE"/>
    <property type="match status" value="1"/>
</dbReference>
<gene>
    <name evidence="6" type="ORF">A0128_21200</name>
</gene>
<organism evidence="6 7">
    <name type="scientific">Leptospira tipperaryensis</name>
    <dbReference type="NCBI Taxonomy" id="2564040"/>
    <lineage>
        <taxon>Bacteria</taxon>
        <taxon>Pseudomonadati</taxon>
        <taxon>Spirochaetota</taxon>
        <taxon>Spirochaetia</taxon>
        <taxon>Leptospirales</taxon>
        <taxon>Leptospiraceae</taxon>
        <taxon>Leptospira</taxon>
    </lineage>
</organism>
<dbReference type="Proteomes" id="UP000094197">
    <property type="component" value="Chromosome 2"/>
</dbReference>
<evidence type="ECO:0000256" key="1">
    <source>
        <dbReference type="ARBA" id="ARBA00004953"/>
    </source>
</evidence>
<proteinExistence type="inferred from homology"/>
<dbReference type="KEGG" id="laj:A0128_21200"/>
<keyword evidence="7" id="KW-1185">Reference proteome</keyword>
<dbReference type="EMBL" id="CP015218">
    <property type="protein sequence ID" value="AOP36528.1"/>
    <property type="molecule type" value="Genomic_DNA"/>
</dbReference>
<comment type="pathway">
    <text evidence="1">Cofactor biosynthesis; adenosylcobalamin biosynthesis.</text>
</comment>
<dbReference type="SUPFAM" id="SSF63965">
    <property type="entry name" value="Precorrin-8X methylmutase CbiC/CobH"/>
    <property type="match status" value="1"/>
</dbReference>
<dbReference type="Pfam" id="PF02570">
    <property type="entry name" value="CbiC"/>
    <property type="match status" value="1"/>
</dbReference>
<dbReference type="PANTHER" id="PTHR43588">
    <property type="entry name" value="COBALT-PRECORRIN-8 METHYLMUTASE"/>
    <property type="match status" value="1"/>
</dbReference>
<evidence type="ECO:0000256" key="4">
    <source>
        <dbReference type="ARBA" id="ARBA00023235"/>
    </source>
</evidence>